<proteinExistence type="predicted"/>
<accession>A0ACC0BDB5</accession>
<dbReference type="EMBL" id="CM044703">
    <property type="protein sequence ID" value="KAI5670608.1"/>
    <property type="molecule type" value="Genomic_DNA"/>
</dbReference>
<sequence length="676" mass="76567">MKPLGNVDLKSSTLVKISGYVFVSILFFYLGKQWSESDGYRQLVFFTSHQNPNSHSVSLSPNLNSTFNLSSLPNDTGIPASQNVASSVSPPADGVISSSPPPQPVLKRMGVLDENGVMMDDFEVGDIDPDVLENWALGNETEEAPSEGSIREKVRVKKFELCPESMREYIPCMDNLEAISKLNSTEKGEKFERHCPEEGHGLNCLVPAPKGYRKPIPWPRSRDEVWFSNVPHARLAEDKGGQNWITVDKDKFKFPGGGTQFIHGADQYLDQIEKMVPEIAFGKRTRVVLDVGCGVASFGAYLFSRNVLTLSVAPKDVHENQIQFALERGVPAMVSAFATRRLLYPSQAFELIHCSRCRINWTRDDGILLLEVNRMLRAGGYFSWAAQPVYKHEPLLEEQWEEMVNLTSRLCWTLVKKEGYIAIWQKPLNNTCYLSREEGTQPPLCDPDDDPDNVWYVNLKACITRLPEEGFGSNVTTWPARLQSPPDRLQSVKIDAYISRRELYKAEAKYWKEVIEGYVRALHWKEYKFRNVLDMRAGFGGFAAALIENQLDCWVMNVVPVSESNTLPVIYDRGLIGVRHDWCEPFDTYPRTYDLLHAAGLFSREKKRCNSSTIMLEMDRILRPGGMVFIRDSLAVMDELQAIGRAMGWHVSVRDTSEGPHASYKILHCDKPLKQP</sequence>
<comment type="caution">
    <text evidence="1">The sequence shown here is derived from an EMBL/GenBank/DDBJ whole genome shotgun (WGS) entry which is preliminary data.</text>
</comment>
<keyword evidence="2" id="KW-1185">Reference proteome</keyword>
<dbReference type="Proteomes" id="UP001060085">
    <property type="component" value="Linkage Group LG03"/>
</dbReference>
<evidence type="ECO:0000313" key="2">
    <source>
        <dbReference type="Proteomes" id="UP001060085"/>
    </source>
</evidence>
<reference evidence="2" key="1">
    <citation type="journal article" date="2023" name="Nat. Plants">
        <title>Single-cell RNA sequencing provides a high-resolution roadmap for understanding the multicellular compartmentation of specialized metabolism.</title>
        <authorList>
            <person name="Sun S."/>
            <person name="Shen X."/>
            <person name="Li Y."/>
            <person name="Li Y."/>
            <person name="Wang S."/>
            <person name="Li R."/>
            <person name="Zhang H."/>
            <person name="Shen G."/>
            <person name="Guo B."/>
            <person name="Wei J."/>
            <person name="Xu J."/>
            <person name="St-Pierre B."/>
            <person name="Chen S."/>
            <person name="Sun C."/>
        </authorList>
    </citation>
    <scope>NUCLEOTIDE SEQUENCE [LARGE SCALE GENOMIC DNA]</scope>
</reference>
<name>A0ACC0BDB5_CATRO</name>
<protein>
    <submittedName>
        <fullName evidence="1">Uncharacterized protein</fullName>
    </submittedName>
</protein>
<evidence type="ECO:0000313" key="1">
    <source>
        <dbReference type="EMBL" id="KAI5670608.1"/>
    </source>
</evidence>
<gene>
    <name evidence="1" type="ORF">M9H77_10972</name>
</gene>
<organism evidence="1 2">
    <name type="scientific">Catharanthus roseus</name>
    <name type="common">Madagascar periwinkle</name>
    <name type="synonym">Vinca rosea</name>
    <dbReference type="NCBI Taxonomy" id="4058"/>
    <lineage>
        <taxon>Eukaryota</taxon>
        <taxon>Viridiplantae</taxon>
        <taxon>Streptophyta</taxon>
        <taxon>Embryophyta</taxon>
        <taxon>Tracheophyta</taxon>
        <taxon>Spermatophyta</taxon>
        <taxon>Magnoliopsida</taxon>
        <taxon>eudicotyledons</taxon>
        <taxon>Gunneridae</taxon>
        <taxon>Pentapetalae</taxon>
        <taxon>asterids</taxon>
        <taxon>lamiids</taxon>
        <taxon>Gentianales</taxon>
        <taxon>Apocynaceae</taxon>
        <taxon>Rauvolfioideae</taxon>
        <taxon>Vinceae</taxon>
        <taxon>Catharanthinae</taxon>
        <taxon>Catharanthus</taxon>
    </lineage>
</organism>